<gene>
    <name evidence="5" type="primary">appA</name>
    <name evidence="5" type="ORF">TR69_WS6001001467</name>
</gene>
<dbReference type="PANTHER" id="PTHR30290">
    <property type="entry name" value="PERIPLASMIC BINDING COMPONENT OF ABC TRANSPORTER"/>
    <property type="match status" value="1"/>
</dbReference>
<proteinExistence type="inferred from homology"/>
<dbReference type="GO" id="GO:0043190">
    <property type="term" value="C:ATP-binding cassette (ABC) transporter complex"/>
    <property type="evidence" value="ECO:0007669"/>
    <property type="project" value="InterPro"/>
</dbReference>
<dbReference type="InterPro" id="IPR000914">
    <property type="entry name" value="SBP_5_dom"/>
</dbReference>
<evidence type="ECO:0000313" key="5">
    <source>
        <dbReference type="EMBL" id="KXK25861.1"/>
    </source>
</evidence>
<sequence>MFILRQLEKLVYSLRDSLWIYPELVFVDKNSFWFQLRSLYHTARPVSHYLFYGLLTVVFFAYASSHVSAVLRVNTDILHEGVIVGVDENGQLQRLSRINPLINTNIQLEQDLIELIYDDLIIVNQDGESIGGLADYGELEKGKLYRFRLYPDRYWHDGQKVTTADVEATFNLLQMLEEDPVTSTLHSRAVSKMEMNVLDEYSFELKLNSVIPGFFEAVGFKVLPAHLIAELDTRNIVTSDPVINRNPVGTGPFRFGIVDDDSITLTANPDYPSDTGSIREIHFHLYPDENSAISALRGGKIHTLPGVSLNKLRELEQVPNLQIYESSVIYNQYWGMYFNLNDEGPAAFDDINVRRAISSAINRERIIETLLGYAVEAKGAIPPDSWAHVVTSGYLYDAAKARELLEEAGWKIPDGDTVRQKDGTRLSFKLLLVDNADRSQLARSIQQDLADVGIEVTIEAKPKEQVVSEHIVPRVFDALLYGVETFDDPDRYELFHSSQIEHPGINISSYASIEKVLTVREGKQERIPEVDDLLDDARSLIEQDERKQKYEIFQTIIAREVPVVFLFHPKEVYMANKRVNGIRLDNIETVEERFRNISEWTIKAGST</sequence>
<feature type="domain" description="Solute-binding protein family 5" evidence="4">
    <location>
        <begin position="132"/>
        <end position="486"/>
    </location>
</feature>
<evidence type="ECO:0000259" key="4">
    <source>
        <dbReference type="Pfam" id="PF00496"/>
    </source>
</evidence>
<dbReference type="CDD" id="cd08513">
    <property type="entry name" value="PBP2_thermophilic_Hb8_like"/>
    <property type="match status" value="1"/>
</dbReference>
<dbReference type="GO" id="GO:1904680">
    <property type="term" value="F:peptide transmembrane transporter activity"/>
    <property type="evidence" value="ECO:0007669"/>
    <property type="project" value="TreeGrafter"/>
</dbReference>
<keyword evidence="3" id="KW-0732">Signal</keyword>
<comment type="caution">
    <text evidence="5">The sequence shown here is derived from an EMBL/GenBank/DDBJ whole genome shotgun (WGS) entry which is preliminary data.</text>
</comment>
<protein>
    <submittedName>
        <fullName evidence="5">Oligopeptide-binding protein AppA</fullName>
    </submittedName>
</protein>
<dbReference type="Proteomes" id="UP000070457">
    <property type="component" value="Unassembled WGS sequence"/>
</dbReference>
<evidence type="ECO:0000256" key="3">
    <source>
        <dbReference type="ARBA" id="ARBA00022729"/>
    </source>
</evidence>
<accession>A0A136LW28</accession>
<dbReference type="InterPro" id="IPR030678">
    <property type="entry name" value="Peptide/Ni-bd"/>
</dbReference>
<keyword evidence="2" id="KW-0813">Transport</keyword>
<dbReference type="PANTHER" id="PTHR30290:SF9">
    <property type="entry name" value="OLIGOPEPTIDE-BINDING PROTEIN APPA"/>
    <property type="match status" value="1"/>
</dbReference>
<comment type="similarity">
    <text evidence="1">Belongs to the bacterial solute-binding protein 5 family.</text>
</comment>
<dbReference type="GO" id="GO:0042597">
    <property type="term" value="C:periplasmic space"/>
    <property type="evidence" value="ECO:0007669"/>
    <property type="project" value="UniProtKB-ARBA"/>
</dbReference>
<dbReference type="SUPFAM" id="SSF53850">
    <property type="entry name" value="Periplasmic binding protein-like II"/>
    <property type="match status" value="1"/>
</dbReference>
<evidence type="ECO:0000313" key="6">
    <source>
        <dbReference type="Proteomes" id="UP000070457"/>
    </source>
</evidence>
<evidence type="ECO:0000256" key="2">
    <source>
        <dbReference type="ARBA" id="ARBA00022448"/>
    </source>
</evidence>
<organism evidence="5 6">
    <name type="scientific">candidate division WS6 bacterium OLB20</name>
    <dbReference type="NCBI Taxonomy" id="1617426"/>
    <lineage>
        <taxon>Bacteria</taxon>
        <taxon>Candidatus Dojkabacteria</taxon>
    </lineage>
</organism>
<dbReference type="GO" id="GO:0015833">
    <property type="term" value="P:peptide transport"/>
    <property type="evidence" value="ECO:0007669"/>
    <property type="project" value="TreeGrafter"/>
</dbReference>
<dbReference type="Gene3D" id="3.10.105.10">
    <property type="entry name" value="Dipeptide-binding Protein, Domain 3"/>
    <property type="match status" value="1"/>
</dbReference>
<dbReference type="Gene3D" id="3.40.190.10">
    <property type="entry name" value="Periplasmic binding protein-like II"/>
    <property type="match status" value="1"/>
</dbReference>
<name>A0A136LW28_9BACT</name>
<dbReference type="AlphaFoldDB" id="A0A136LW28"/>
<dbReference type="Gene3D" id="3.90.76.10">
    <property type="entry name" value="Dipeptide-binding Protein, Domain 1"/>
    <property type="match status" value="1"/>
</dbReference>
<dbReference type="PIRSF" id="PIRSF002741">
    <property type="entry name" value="MppA"/>
    <property type="match status" value="1"/>
</dbReference>
<dbReference type="EMBL" id="JYNZ01000006">
    <property type="protein sequence ID" value="KXK25861.1"/>
    <property type="molecule type" value="Genomic_DNA"/>
</dbReference>
<reference evidence="5 6" key="1">
    <citation type="submission" date="2015-02" db="EMBL/GenBank/DDBJ databases">
        <title>Improved understanding of the partial-nitritation anammox process through 23 genomes representing the majority of the microbial community.</title>
        <authorList>
            <person name="Speth D.R."/>
            <person name="In T Zandt M."/>
            <person name="Guerrero Cruz S."/>
            <person name="Jetten M.S."/>
            <person name="Dutilh B.E."/>
        </authorList>
    </citation>
    <scope>NUCLEOTIDE SEQUENCE [LARGE SCALE GENOMIC DNA]</scope>
    <source>
        <strain evidence="5">OLB20</strain>
    </source>
</reference>
<dbReference type="Pfam" id="PF00496">
    <property type="entry name" value="SBP_bac_5"/>
    <property type="match status" value="1"/>
</dbReference>
<evidence type="ECO:0000256" key="1">
    <source>
        <dbReference type="ARBA" id="ARBA00005695"/>
    </source>
</evidence>
<dbReference type="InterPro" id="IPR039424">
    <property type="entry name" value="SBP_5"/>
</dbReference>
<dbReference type="STRING" id="1617426.TR69_WS6001001467"/>